<organism evidence="2 3">
    <name type="scientific">Methylobacterium currus</name>
    <dbReference type="NCBI Taxonomy" id="2051553"/>
    <lineage>
        <taxon>Bacteria</taxon>
        <taxon>Pseudomonadati</taxon>
        <taxon>Pseudomonadota</taxon>
        <taxon>Alphaproteobacteria</taxon>
        <taxon>Hyphomicrobiales</taxon>
        <taxon>Methylobacteriaceae</taxon>
        <taxon>Methylobacterium</taxon>
    </lineage>
</organism>
<dbReference type="AlphaFoldDB" id="A0A2R4WUJ0"/>
<dbReference type="Pfam" id="PF13358">
    <property type="entry name" value="DDE_3"/>
    <property type="match status" value="1"/>
</dbReference>
<sequence length="333" mass="36719">MTQANKPPKNPERFTSPLSVDLRERVVSAVIAGASCRQAGERFGVSAASVSRWHARHFRDGHVRPKPMGGDQRSHVIEAHASRILRLCEKRGNIVLSELRDALAEQGVTSSTSSLSRFLARHRITRKKGALHAAEQDRPDVAEARQAWFEGQLDLDPDHLVFIDETAASTRMARRYGWAPRGQRCRLPMPCGHYTTTTITAALRTSGLTATAIFEGATNSRRFLDYVTDTLVPALRPGDMVILDNLQAHKVAGVREAIAAAGARVVYLPPYSPEFNPIEQAFAKLKTLLRTAAARTVKALQDAIQQAFAAFTPQECRNYINAAGYQNDCYVSD</sequence>
<feature type="domain" description="Paired" evidence="1">
    <location>
        <begin position="1"/>
        <end position="122"/>
    </location>
</feature>
<name>A0A2R4WUJ0_9HYPH</name>
<dbReference type="RefSeq" id="WP_099956875.1">
    <property type="nucleotide sequence ID" value="NZ_CP028843.1"/>
</dbReference>
<dbReference type="InterPro" id="IPR047655">
    <property type="entry name" value="Transpos_IS630-like"/>
</dbReference>
<dbReference type="InterPro" id="IPR036397">
    <property type="entry name" value="RNaseH_sf"/>
</dbReference>
<dbReference type="InterPro" id="IPR009057">
    <property type="entry name" value="Homeodomain-like_sf"/>
</dbReference>
<dbReference type="KEGG" id="mee:DA075_29185"/>
<keyword evidence="3" id="KW-1185">Reference proteome</keyword>
<dbReference type="Pfam" id="PF00292">
    <property type="entry name" value="PAX"/>
    <property type="match status" value="1"/>
</dbReference>
<dbReference type="PROSITE" id="PS51057">
    <property type="entry name" value="PAIRED_2"/>
    <property type="match status" value="1"/>
</dbReference>
<dbReference type="PANTHER" id="PTHR46564">
    <property type="entry name" value="TRANSPOSASE"/>
    <property type="match status" value="1"/>
</dbReference>
<dbReference type="SUPFAM" id="SSF46689">
    <property type="entry name" value="Homeodomain-like"/>
    <property type="match status" value="1"/>
</dbReference>
<evidence type="ECO:0000259" key="1">
    <source>
        <dbReference type="PROSITE" id="PS51057"/>
    </source>
</evidence>
<dbReference type="GO" id="GO:0006355">
    <property type="term" value="P:regulation of DNA-templated transcription"/>
    <property type="evidence" value="ECO:0007669"/>
    <property type="project" value="InterPro"/>
</dbReference>
<dbReference type="Proteomes" id="UP000244755">
    <property type="component" value="Chromosome 1"/>
</dbReference>
<dbReference type="PANTHER" id="PTHR46564:SF1">
    <property type="entry name" value="TRANSPOSASE"/>
    <property type="match status" value="1"/>
</dbReference>
<gene>
    <name evidence="2" type="ORF">DA075_29185</name>
</gene>
<accession>A0A2R4WUJ0</accession>
<dbReference type="GO" id="GO:0003677">
    <property type="term" value="F:DNA binding"/>
    <property type="evidence" value="ECO:0007669"/>
    <property type="project" value="InterPro"/>
</dbReference>
<dbReference type="Gene3D" id="3.30.420.10">
    <property type="entry name" value="Ribonuclease H-like superfamily/Ribonuclease H"/>
    <property type="match status" value="1"/>
</dbReference>
<dbReference type="OrthoDB" id="565387at2"/>
<dbReference type="EMBL" id="CP028843">
    <property type="protein sequence ID" value="AWB25178.1"/>
    <property type="molecule type" value="Genomic_DNA"/>
</dbReference>
<reference evidence="2 3" key="1">
    <citation type="submission" date="2018-04" db="EMBL/GenBank/DDBJ databases">
        <title>Methylobacterium sp. PR1016A genome.</title>
        <authorList>
            <person name="Park W."/>
        </authorList>
    </citation>
    <scope>NUCLEOTIDE SEQUENCE [LARGE SCALE GENOMIC DNA]</scope>
    <source>
        <strain evidence="2 3">PR1016A</strain>
    </source>
</reference>
<dbReference type="NCBIfam" id="NF033545">
    <property type="entry name" value="transpos_IS630"/>
    <property type="match status" value="1"/>
</dbReference>
<evidence type="ECO:0000313" key="2">
    <source>
        <dbReference type="EMBL" id="AWB25178.1"/>
    </source>
</evidence>
<evidence type="ECO:0000313" key="3">
    <source>
        <dbReference type="Proteomes" id="UP000244755"/>
    </source>
</evidence>
<proteinExistence type="predicted"/>
<dbReference type="InterPro" id="IPR001523">
    <property type="entry name" value="Paired_dom"/>
</dbReference>
<dbReference type="InterPro" id="IPR038717">
    <property type="entry name" value="Tc1-like_DDE_dom"/>
</dbReference>
<protein>
    <submittedName>
        <fullName evidence="2">IS630 family transposase</fullName>
    </submittedName>
</protein>
<dbReference type="SMART" id="SM00351">
    <property type="entry name" value="PAX"/>
    <property type="match status" value="1"/>
</dbReference>